<dbReference type="eggNOG" id="arCOG00310">
    <property type="taxonomic scope" value="Archaea"/>
</dbReference>
<reference evidence="11 12" key="1">
    <citation type="journal article" date="2012" name="J. Bacteriol.">
        <title>Complete genome sequence of a thermophilic methanogen, Methanocella conradii HZ254, isolated from Chinese rice field soil.</title>
        <authorList>
            <person name="Lu Z."/>
            <person name="Lu Y."/>
        </authorList>
    </citation>
    <scope>NUCLEOTIDE SEQUENCE [LARGE SCALE GENOMIC DNA]</scope>
    <source>
        <strain evidence="12">DSM 24694 / JCM 17849 / CGMCC 1.5162 / HZ254</strain>
    </source>
</reference>
<dbReference type="HOGENOM" id="CLU_1648306_0_0_2"/>
<name>H8I508_METCZ</name>
<dbReference type="InterPro" id="IPR013766">
    <property type="entry name" value="Thioredoxin_domain"/>
</dbReference>
<dbReference type="Gene3D" id="3.40.30.10">
    <property type="entry name" value="Glutaredoxin"/>
    <property type="match status" value="1"/>
</dbReference>
<evidence type="ECO:0000256" key="7">
    <source>
        <dbReference type="ARBA" id="ARBA00032824"/>
    </source>
</evidence>
<dbReference type="KEGG" id="mez:Mtc_2369"/>
<dbReference type="PROSITE" id="PS51352">
    <property type="entry name" value="THIOREDOXIN_2"/>
    <property type="match status" value="1"/>
</dbReference>
<keyword evidence="12" id="KW-1185">Reference proteome</keyword>
<evidence type="ECO:0000259" key="10">
    <source>
        <dbReference type="PROSITE" id="PS51352"/>
    </source>
</evidence>
<evidence type="ECO:0000256" key="1">
    <source>
        <dbReference type="ARBA" id="ARBA00013017"/>
    </source>
</evidence>
<evidence type="ECO:0000256" key="2">
    <source>
        <dbReference type="ARBA" id="ARBA00022559"/>
    </source>
</evidence>
<evidence type="ECO:0000313" key="11">
    <source>
        <dbReference type="EMBL" id="AFD01102.1"/>
    </source>
</evidence>
<keyword evidence="4" id="KW-0560">Oxidoreductase</keyword>
<evidence type="ECO:0000256" key="4">
    <source>
        <dbReference type="ARBA" id="ARBA00023002"/>
    </source>
</evidence>
<dbReference type="GO" id="GO:0045454">
    <property type="term" value="P:cell redox homeostasis"/>
    <property type="evidence" value="ECO:0007669"/>
    <property type="project" value="TreeGrafter"/>
</dbReference>
<dbReference type="RefSeq" id="WP_014406933.1">
    <property type="nucleotide sequence ID" value="NC_017034.1"/>
</dbReference>
<proteinExistence type="inferred from homology"/>
<evidence type="ECO:0000256" key="9">
    <source>
        <dbReference type="ARBA" id="ARBA00049091"/>
    </source>
</evidence>
<keyword evidence="6" id="KW-0676">Redox-active center</keyword>
<dbReference type="GO" id="GO:0008379">
    <property type="term" value="F:thioredoxin peroxidase activity"/>
    <property type="evidence" value="ECO:0007669"/>
    <property type="project" value="TreeGrafter"/>
</dbReference>
<dbReference type="PANTHER" id="PTHR42801">
    <property type="entry name" value="THIOREDOXIN-DEPENDENT PEROXIDE REDUCTASE"/>
    <property type="match status" value="1"/>
</dbReference>
<evidence type="ECO:0000256" key="3">
    <source>
        <dbReference type="ARBA" id="ARBA00022862"/>
    </source>
</evidence>
<dbReference type="PANTHER" id="PTHR42801:SF7">
    <property type="entry name" value="SLL1159 PROTEIN"/>
    <property type="match status" value="1"/>
</dbReference>
<comment type="similarity">
    <text evidence="8">Belongs to the peroxiredoxin family. BCP/PrxQ subfamily.</text>
</comment>
<dbReference type="GO" id="GO:0034599">
    <property type="term" value="P:cellular response to oxidative stress"/>
    <property type="evidence" value="ECO:0007669"/>
    <property type="project" value="TreeGrafter"/>
</dbReference>
<keyword evidence="5" id="KW-1015">Disulfide bond</keyword>
<dbReference type="SUPFAM" id="SSF52833">
    <property type="entry name" value="Thioredoxin-like"/>
    <property type="match status" value="1"/>
</dbReference>
<keyword evidence="2" id="KW-0575">Peroxidase</keyword>
<evidence type="ECO:0000256" key="5">
    <source>
        <dbReference type="ARBA" id="ARBA00023157"/>
    </source>
</evidence>
<evidence type="ECO:0000313" key="12">
    <source>
        <dbReference type="Proteomes" id="UP000005233"/>
    </source>
</evidence>
<comment type="catalytic activity">
    <reaction evidence="9">
        <text>a hydroperoxide + [thioredoxin]-dithiol = an alcohol + [thioredoxin]-disulfide + H2O</text>
        <dbReference type="Rhea" id="RHEA:62620"/>
        <dbReference type="Rhea" id="RHEA-COMP:10698"/>
        <dbReference type="Rhea" id="RHEA-COMP:10700"/>
        <dbReference type="ChEBI" id="CHEBI:15377"/>
        <dbReference type="ChEBI" id="CHEBI:29950"/>
        <dbReference type="ChEBI" id="CHEBI:30879"/>
        <dbReference type="ChEBI" id="CHEBI:35924"/>
        <dbReference type="ChEBI" id="CHEBI:50058"/>
        <dbReference type="EC" id="1.11.1.24"/>
    </reaction>
</comment>
<gene>
    <name evidence="11" type="primary">prx-6</name>
    <name evidence="11" type="ordered locus">Mtc_2369</name>
</gene>
<dbReference type="STRING" id="1041930.Mtc_2369"/>
<sequence>MYRSMPGKVREGGMAPMFSALEVRGDKFDTRACLGMSSLVLFFYRGHWCATCREELLDLKSEYPRIKEYAEVAAISTDSLDEAKDMAVDLHLPYKIISDPDHRIIDMYDVYDVENGTAFITLFLIDKAGVVRYKRLITGLEDVLPAAEVVNKLKAMRSGL</sequence>
<dbReference type="GeneID" id="11972544"/>
<dbReference type="InterPro" id="IPR000866">
    <property type="entry name" value="AhpC/TSA"/>
</dbReference>
<accession>H8I508</accession>
<feature type="domain" description="Thioredoxin" evidence="10">
    <location>
        <begin position="9"/>
        <end position="158"/>
    </location>
</feature>
<dbReference type="InterPro" id="IPR050924">
    <property type="entry name" value="Peroxiredoxin_BCP/PrxQ"/>
</dbReference>
<dbReference type="Pfam" id="PF00578">
    <property type="entry name" value="AhpC-TSA"/>
    <property type="match status" value="1"/>
</dbReference>
<protein>
    <recommendedName>
        <fullName evidence="1">thioredoxin-dependent peroxiredoxin</fullName>
        <ecNumber evidence="1">1.11.1.24</ecNumber>
    </recommendedName>
    <alternativeName>
        <fullName evidence="7">Thioredoxin peroxidase</fullName>
    </alternativeName>
</protein>
<dbReference type="InterPro" id="IPR036249">
    <property type="entry name" value="Thioredoxin-like_sf"/>
</dbReference>
<evidence type="ECO:0000256" key="6">
    <source>
        <dbReference type="ARBA" id="ARBA00023284"/>
    </source>
</evidence>
<dbReference type="OrthoDB" id="146452at2157"/>
<evidence type="ECO:0000256" key="8">
    <source>
        <dbReference type="ARBA" id="ARBA00038489"/>
    </source>
</evidence>
<dbReference type="GO" id="GO:0005737">
    <property type="term" value="C:cytoplasm"/>
    <property type="evidence" value="ECO:0007669"/>
    <property type="project" value="TreeGrafter"/>
</dbReference>
<keyword evidence="3" id="KW-0049">Antioxidant</keyword>
<dbReference type="EC" id="1.11.1.24" evidence="1"/>
<organism evidence="11 12">
    <name type="scientific">Methanocella conradii (strain DSM 24694 / JCM 17849 / CGMCC 1.5162 / HZ254)</name>
    <dbReference type="NCBI Taxonomy" id="1041930"/>
    <lineage>
        <taxon>Archaea</taxon>
        <taxon>Methanobacteriati</taxon>
        <taxon>Methanobacteriota</taxon>
        <taxon>Stenosarchaea group</taxon>
        <taxon>Methanomicrobia</taxon>
        <taxon>Methanocellales</taxon>
        <taxon>Methanocellaceae</taxon>
        <taxon>Methanocella</taxon>
    </lineage>
</organism>
<dbReference type="AlphaFoldDB" id="H8I508"/>
<dbReference type="EMBL" id="CP003243">
    <property type="protein sequence ID" value="AFD01102.1"/>
    <property type="molecule type" value="Genomic_DNA"/>
</dbReference>
<dbReference type="Proteomes" id="UP000005233">
    <property type="component" value="Chromosome"/>
</dbReference>